<dbReference type="KEGG" id="dph:EHF33_04095"/>
<dbReference type="Pfam" id="PF02545">
    <property type="entry name" value="Maf"/>
    <property type="match status" value="1"/>
</dbReference>
<keyword evidence="5" id="KW-1185">Reference proteome</keyword>
<sequence length="187" mass="19830">MILASGSPRRRELLTSLGVNFTVEAADLDEHSDHTDPLEVARDLALQKGRAVFTLHPDALVIASDTVVALGSKQLAKPATAAENAEFIAELSGQVHHVYTGVAVLSPQGEDAEVSDTRVFFRTLTPSEVQWYAQTGEGLDKAGGYGIQGLGAALIERIEGEYSGVVGFPLSVVLGLLRRHGVKVLGD</sequence>
<protein>
    <recommendedName>
        <fullName evidence="3">dTTP/UTP pyrophosphatase</fullName>
        <shortName evidence="3">dTTPase/UTPase</shortName>
        <ecNumber evidence="3">3.6.1.9</ecNumber>
    </recommendedName>
    <alternativeName>
        <fullName evidence="3">Nucleoside triphosphate pyrophosphatase</fullName>
    </alternativeName>
    <alternativeName>
        <fullName evidence="3">Nucleotide pyrophosphatase</fullName>
        <shortName evidence="3">Nucleotide PPase</shortName>
    </alternativeName>
</protein>
<evidence type="ECO:0000256" key="3">
    <source>
        <dbReference type="HAMAP-Rule" id="MF_00528"/>
    </source>
</evidence>
<keyword evidence="3" id="KW-0546">Nucleotide metabolism</keyword>
<dbReference type="Proteomes" id="UP000276417">
    <property type="component" value="Chromosome 1"/>
</dbReference>
<dbReference type="GO" id="GO:0005737">
    <property type="term" value="C:cytoplasm"/>
    <property type="evidence" value="ECO:0007669"/>
    <property type="project" value="UniProtKB-SubCell"/>
</dbReference>
<organism evidence="4 5">
    <name type="scientific">Deinococcus psychrotolerans</name>
    <dbReference type="NCBI Taxonomy" id="2489213"/>
    <lineage>
        <taxon>Bacteria</taxon>
        <taxon>Thermotogati</taxon>
        <taxon>Deinococcota</taxon>
        <taxon>Deinococci</taxon>
        <taxon>Deinococcales</taxon>
        <taxon>Deinococcaceae</taxon>
        <taxon>Deinococcus</taxon>
    </lineage>
</organism>
<dbReference type="NCBIfam" id="TIGR00172">
    <property type="entry name" value="maf"/>
    <property type="match status" value="1"/>
</dbReference>
<evidence type="ECO:0000313" key="4">
    <source>
        <dbReference type="EMBL" id="AZI43769.1"/>
    </source>
</evidence>
<feature type="site" description="Important for substrate specificity" evidence="3">
    <location>
        <position position="9"/>
    </location>
</feature>
<evidence type="ECO:0000256" key="1">
    <source>
        <dbReference type="ARBA" id="ARBA00001968"/>
    </source>
</evidence>
<keyword evidence="2 3" id="KW-0378">Hydrolase</keyword>
<comment type="similarity">
    <text evidence="3">Belongs to the Maf family. YhdE subfamily.</text>
</comment>
<dbReference type="InterPro" id="IPR003697">
    <property type="entry name" value="Maf-like"/>
</dbReference>
<evidence type="ECO:0000313" key="5">
    <source>
        <dbReference type="Proteomes" id="UP000276417"/>
    </source>
</evidence>
<evidence type="ECO:0000256" key="2">
    <source>
        <dbReference type="ARBA" id="ARBA00022801"/>
    </source>
</evidence>
<dbReference type="PANTHER" id="PTHR43213:SF5">
    <property type="entry name" value="BIFUNCTIONAL DTTP_UTP PYROPHOSPHATASE_METHYLTRANSFERASE PROTEIN-RELATED"/>
    <property type="match status" value="1"/>
</dbReference>
<comment type="cofactor">
    <cofactor evidence="1 3">
        <name>a divalent metal cation</name>
        <dbReference type="ChEBI" id="CHEBI:60240"/>
    </cofactor>
</comment>
<dbReference type="InterPro" id="IPR029001">
    <property type="entry name" value="ITPase-like_fam"/>
</dbReference>
<keyword evidence="3" id="KW-0963">Cytoplasm</keyword>
<dbReference type="PANTHER" id="PTHR43213">
    <property type="entry name" value="BIFUNCTIONAL DTTP/UTP PYROPHOSPHATASE/METHYLTRANSFERASE PROTEIN-RELATED"/>
    <property type="match status" value="1"/>
</dbReference>
<dbReference type="GO" id="GO:0036221">
    <property type="term" value="F:UTP diphosphatase activity"/>
    <property type="evidence" value="ECO:0007669"/>
    <property type="project" value="RHEA"/>
</dbReference>
<comment type="catalytic activity">
    <reaction evidence="3">
        <text>UTP + H2O = UMP + diphosphate + H(+)</text>
        <dbReference type="Rhea" id="RHEA:29395"/>
        <dbReference type="ChEBI" id="CHEBI:15377"/>
        <dbReference type="ChEBI" id="CHEBI:15378"/>
        <dbReference type="ChEBI" id="CHEBI:33019"/>
        <dbReference type="ChEBI" id="CHEBI:46398"/>
        <dbReference type="ChEBI" id="CHEBI:57865"/>
        <dbReference type="EC" id="3.6.1.9"/>
    </reaction>
</comment>
<dbReference type="AlphaFoldDB" id="A0A3G8YEF7"/>
<accession>A0A3G8YEF7</accession>
<dbReference type="HAMAP" id="MF_00528">
    <property type="entry name" value="Maf"/>
    <property type="match status" value="1"/>
</dbReference>
<dbReference type="EC" id="3.6.1.9" evidence="3"/>
<gene>
    <name evidence="4" type="primary">maf</name>
    <name evidence="4" type="ORF">EHF33_04095</name>
</gene>
<dbReference type="PIRSF" id="PIRSF006305">
    <property type="entry name" value="Maf"/>
    <property type="match status" value="1"/>
</dbReference>
<comment type="caution">
    <text evidence="3">Lacks conserved residue(s) required for the propagation of feature annotation.</text>
</comment>
<dbReference type="CDD" id="cd00555">
    <property type="entry name" value="Maf"/>
    <property type="match status" value="1"/>
</dbReference>
<feature type="site" description="Important for substrate specificity" evidence="3">
    <location>
        <position position="66"/>
    </location>
</feature>
<comment type="subcellular location">
    <subcellularLocation>
        <location evidence="3">Cytoplasm</location>
    </subcellularLocation>
</comment>
<comment type="function">
    <text evidence="3">Nucleoside triphosphate pyrophosphatase that hydrolyzes dTTP and UTP. May have a dual role in cell division arrest and in preventing the incorporation of modified nucleotides into cellular nucleic acids.</text>
</comment>
<feature type="site" description="Important for substrate specificity" evidence="3">
    <location>
        <position position="148"/>
    </location>
</feature>
<dbReference type="EMBL" id="CP034183">
    <property type="protein sequence ID" value="AZI43769.1"/>
    <property type="molecule type" value="Genomic_DNA"/>
</dbReference>
<dbReference type="Gene3D" id="3.90.950.10">
    <property type="match status" value="1"/>
</dbReference>
<dbReference type="GO" id="GO:0036218">
    <property type="term" value="F:dTTP diphosphatase activity"/>
    <property type="evidence" value="ECO:0007669"/>
    <property type="project" value="RHEA"/>
</dbReference>
<name>A0A3G8YEF7_9DEIO</name>
<dbReference type="SUPFAM" id="SSF52972">
    <property type="entry name" value="ITPase-like"/>
    <property type="match status" value="1"/>
</dbReference>
<feature type="active site" description="Proton acceptor" evidence="3">
    <location>
        <position position="65"/>
    </location>
</feature>
<proteinExistence type="inferred from homology"/>
<dbReference type="OrthoDB" id="9807767at2"/>
<reference evidence="4 5" key="1">
    <citation type="submission" date="2018-11" db="EMBL/GenBank/DDBJ databases">
        <title>Deinococcus shelandsis sp. nov., isolated from South Shetland Islands soil of Antarctica.</title>
        <authorList>
            <person name="Tian J."/>
        </authorList>
    </citation>
    <scope>NUCLEOTIDE SEQUENCE [LARGE SCALE GENOMIC DNA]</scope>
    <source>
        <strain evidence="4 5">S14-83T</strain>
    </source>
</reference>
<dbReference type="GO" id="GO:0009117">
    <property type="term" value="P:nucleotide metabolic process"/>
    <property type="evidence" value="ECO:0007669"/>
    <property type="project" value="UniProtKB-KW"/>
</dbReference>
<comment type="catalytic activity">
    <reaction evidence="3">
        <text>dTTP + H2O = dTMP + diphosphate + H(+)</text>
        <dbReference type="Rhea" id="RHEA:28534"/>
        <dbReference type="ChEBI" id="CHEBI:15377"/>
        <dbReference type="ChEBI" id="CHEBI:15378"/>
        <dbReference type="ChEBI" id="CHEBI:33019"/>
        <dbReference type="ChEBI" id="CHEBI:37568"/>
        <dbReference type="ChEBI" id="CHEBI:63528"/>
        <dbReference type="EC" id="3.6.1.9"/>
    </reaction>
</comment>